<dbReference type="SUPFAM" id="SSF48225">
    <property type="entry name" value="Seven-hairpin glycosidases"/>
    <property type="match status" value="1"/>
</dbReference>
<proteinExistence type="inferred from homology"/>
<feature type="active site" description="Proton donor" evidence="11">
    <location>
        <position position="369"/>
    </location>
</feature>
<dbReference type="GO" id="GO:0005975">
    <property type="term" value="P:carbohydrate metabolic process"/>
    <property type="evidence" value="ECO:0007669"/>
    <property type="project" value="InterPro"/>
</dbReference>
<evidence type="ECO:0000256" key="2">
    <source>
        <dbReference type="ARBA" id="ARBA00004922"/>
    </source>
</evidence>
<dbReference type="InterPro" id="IPR001382">
    <property type="entry name" value="Glyco_hydro_47"/>
</dbReference>
<keyword evidence="6" id="KW-1015">Disulfide bond</keyword>
<keyword evidence="5 13" id="KW-0378">Hydrolase</keyword>
<dbReference type="Pfam" id="PF01532">
    <property type="entry name" value="Glyco_hydro_47"/>
    <property type="match status" value="1"/>
</dbReference>
<feature type="active site" evidence="11">
    <location>
        <position position="261"/>
    </location>
</feature>
<evidence type="ECO:0000256" key="8">
    <source>
        <dbReference type="ARBA" id="ARBA00023295"/>
    </source>
</evidence>
<comment type="catalytic activity">
    <reaction evidence="9">
        <text>N(4)-(alpha-D-Man-(1-&gt;2)-alpha-D-Man-(1-&gt;2)-alpha-D-Man-(1-&gt;3)-[alpha-D-Man-(1-&gt;3)-[alpha-D-Man-(1-&gt;2)-alpha-D-Man-(1-&gt;6)]-alpha-D-Man-(1-&gt;6)]-beta-D-Man-(1-&gt;4)-beta-D-GlcNAc-(1-&gt;4)-beta-D-GlcNAc)-L-asparaginyl-[protein] (N-glucan mannose isomer 8A1,2,3B1,3) + 3 H2O = N(4)-(alpha-D-Man-(1-&gt;3)-[alpha-D-Man-(1-&gt;3)-[alpha-D-Man-(1-&gt;6)]-alpha-D-Man-(1-&gt;6)]-beta-D-Man-(1-&gt;4)-beta-D-GlcNAc-(1-&gt;4)-beta-D-GlcNAc)-L-asparaginyl-[protein] (N-glucan mannose isomer 5A1,2) + 3 beta-D-mannose</text>
        <dbReference type="Rhea" id="RHEA:56028"/>
        <dbReference type="Rhea" id="RHEA-COMP:14358"/>
        <dbReference type="Rhea" id="RHEA-COMP:14367"/>
        <dbReference type="ChEBI" id="CHEBI:15377"/>
        <dbReference type="ChEBI" id="CHEBI:28563"/>
        <dbReference type="ChEBI" id="CHEBI:59087"/>
        <dbReference type="ChEBI" id="CHEBI:60628"/>
        <dbReference type="EC" id="3.2.1.113"/>
    </reaction>
</comment>
<evidence type="ECO:0000256" key="3">
    <source>
        <dbReference type="ARBA" id="ARBA00007658"/>
    </source>
</evidence>
<dbReference type="OrthoDB" id="8118055at2759"/>
<feature type="signal peptide" evidence="14">
    <location>
        <begin position="1"/>
        <end position="15"/>
    </location>
</feature>
<dbReference type="FunFam" id="1.50.10.10:FF:000047">
    <property type="entry name" value="Mannosyl-oligosaccharide alpha-1,2-mannosidase"/>
    <property type="match status" value="1"/>
</dbReference>
<keyword evidence="12" id="KW-0106">Calcium</keyword>
<dbReference type="GO" id="GO:0036503">
    <property type="term" value="P:ERAD pathway"/>
    <property type="evidence" value="ECO:0007669"/>
    <property type="project" value="UniProtKB-ARBA"/>
</dbReference>
<dbReference type="AlphaFoldDB" id="A0A0P7BDB3"/>
<dbReference type="InterPro" id="IPR036026">
    <property type="entry name" value="Seven-hairpin_glycosidases"/>
</dbReference>
<gene>
    <name evidence="15" type="ORF">AK830_g6000</name>
</gene>
<dbReference type="UniPathway" id="UPA00378"/>
<evidence type="ECO:0000256" key="14">
    <source>
        <dbReference type="SAM" id="SignalP"/>
    </source>
</evidence>
<keyword evidence="4 14" id="KW-0732">Signal</keyword>
<evidence type="ECO:0000256" key="6">
    <source>
        <dbReference type="ARBA" id="ARBA00023157"/>
    </source>
</evidence>
<dbReference type="EMBL" id="LKCW01000081">
    <property type="protein sequence ID" value="KPM40547.1"/>
    <property type="molecule type" value="Genomic_DNA"/>
</dbReference>
<evidence type="ECO:0000256" key="10">
    <source>
        <dbReference type="ARBA" id="ARBA00048605"/>
    </source>
</evidence>
<protein>
    <recommendedName>
        <fullName evidence="13">alpha-1,2-Mannosidase</fullName>
        <ecNumber evidence="13">3.2.1.-</ecNumber>
    </recommendedName>
</protein>
<accession>A0A0P7BDB3</accession>
<organism evidence="15 16">
    <name type="scientific">Neonectria ditissima</name>
    <dbReference type="NCBI Taxonomy" id="78410"/>
    <lineage>
        <taxon>Eukaryota</taxon>
        <taxon>Fungi</taxon>
        <taxon>Dikarya</taxon>
        <taxon>Ascomycota</taxon>
        <taxon>Pezizomycotina</taxon>
        <taxon>Sordariomycetes</taxon>
        <taxon>Hypocreomycetidae</taxon>
        <taxon>Hypocreales</taxon>
        <taxon>Nectriaceae</taxon>
        <taxon>Neonectria</taxon>
    </lineage>
</organism>
<feature type="binding site" evidence="12">
    <location>
        <position position="506"/>
    </location>
    <ligand>
        <name>Ca(2+)</name>
        <dbReference type="ChEBI" id="CHEBI:29108"/>
    </ligand>
</feature>
<dbReference type="STRING" id="78410.A0A0P7BDB3"/>
<dbReference type="PANTHER" id="PTHR11742">
    <property type="entry name" value="MANNOSYL-OLIGOSACCHARIDE ALPHA-1,2-MANNOSIDASE-RELATED"/>
    <property type="match status" value="1"/>
</dbReference>
<dbReference type="InterPro" id="IPR012341">
    <property type="entry name" value="6hp_glycosidase-like_sf"/>
</dbReference>
<evidence type="ECO:0000313" key="15">
    <source>
        <dbReference type="EMBL" id="KPM40547.1"/>
    </source>
</evidence>
<evidence type="ECO:0000256" key="12">
    <source>
        <dbReference type="PIRSR" id="PIRSR601382-2"/>
    </source>
</evidence>
<dbReference type="PRINTS" id="PR00747">
    <property type="entry name" value="GLYHDRLASE47"/>
</dbReference>
<dbReference type="Proteomes" id="UP000050424">
    <property type="component" value="Unassembled WGS sequence"/>
</dbReference>
<dbReference type="GO" id="GO:0016020">
    <property type="term" value="C:membrane"/>
    <property type="evidence" value="ECO:0007669"/>
    <property type="project" value="InterPro"/>
</dbReference>
<dbReference type="GO" id="GO:0004571">
    <property type="term" value="F:mannosyl-oligosaccharide 1,2-alpha-mannosidase activity"/>
    <property type="evidence" value="ECO:0007669"/>
    <property type="project" value="UniProtKB-EC"/>
</dbReference>
<feature type="chain" id="PRO_5012158628" description="alpha-1,2-Mannosidase" evidence="14">
    <location>
        <begin position="16"/>
        <end position="524"/>
    </location>
</feature>
<dbReference type="PANTHER" id="PTHR11742:SF101">
    <property type="entry name" value="MANNOSYL-OLIGOSACCHARIDE ALPHA-1,2-MANNOSIDASE 1B"/>
    <property type="match status" value="1"/>
</dbReference>
<evidence type="ECO:0000256" key="7">
    <source>
        <dbReference type="ARBA" id="ARBA00023180"/>
    </source>
</evidence>
<feature type="active site" description="Proton donor" evidence="11">
    <location>
        <position position="116"/>
    </location>
</feature>
<dbReference type="GO" id="GO:0005509">
    <property type="term" value="F:calcium ion binding"/>
    <property type="evidence" value="ECO:0007669"/>
    <property type="project" value="InterPro"/>
</dbReference>
<evidence type="ECO:0000256" key="1">
    <source>
        <dbReference type="ARBA" id="ARBA00001913"/>
    </source>
</evidence>
<dbReference type="InterPro" id="IPR050749">
    <property type="entry name" value="Glycosyl_Hydrolase_47"/>
</dbReference>
<keyword evidence="8 13" id="KW-0326">Glycosidase</keyword>
<keyword evidence="16" id="KW-1185">Reference proteome</keyword>
<comment type="caution">
    <text evidence="15">The sequence shown here is derived from an EMBL/GenBank/DDBJ whole genome shotgun (WGS) entry which is preliminary data.</text>
</comment>
<evidence type="ECO:0000256" key="4">
    <source>
        <dbReference type="ARBA" id="ARBA00022729"/>
    </source>
</evidence>
<dbReference type="EC" id="3.2.1.-" evidence="13"/>
<comment type="cofactor">
    <cofactor evidence="1 12">
        <name>Ca(2+)</name>
        <dbReference type="ChEBI" id="CHEBI:29108"/>
    </cofactor>
</comment>
<evidence type="ECO:0000256" key="11">
    <source>
        <dbReference type="PIRSR" id="PIRSR601382-1"/>
    </source>
</evidence>
<reference evidence="15 16" key="1">
    <citation type="submission" date="2015-09" db="EMBL/GenBank/DDBJ databases">
        <title>Draft genome of a European isolate of the apple canker pathogen Neonectria ditissima.</title>
        <authorList>
            <person name="Gomez-Cortecero A."/>
            <person name="Harrison R.J."/>
            <person name="Armitage A.D."/>
        </authorList>
    </citation>
    <scope>NUCLEOTIDE SEQUENCE [LARGE SCALE GENOMIC DNA]</scope>
    <source>
        <strain evidence="15 16">R09/05</strain>
    </source>
</reference>
<comment type="pathway">
    <text evidence="2">Protein modification; protein glycosylation.</text>
</comment>
<keyword evidence="12" id="KW-0479">Metal-binding</keyword>
<comment type="catalytic activity">
    <reaction evidence="10">
        <text>N(4)-(alpha-D-Man-(1-&gt;2)-alpha-D-Man-(1-&gt;2)-alpha-D-Man-(1-&gt;3)-[alpha-D-Man-(1-&gt;2)-alpha-D-Man-(1-&gt;3)-[alpha-D-Man-(1-&gt;2)-alpha-D-Man-(1-&gt;6)]-alpha-D-Man-(1-&gt;6)]-beta-D-Man-(1-&gt;4)-beta-D-GlcNAc-(1-&gt;4)-beta-D-GlcNAc)-L-asparaginyl-[protein] (N-glucan mannose isomer 9A1,2,3B1,2,3) + 4 H2O = N(4)-(alpha-D-Man-(1-&gt;3)-[alpha-D-Man-(1-&gt;3)-[alpha-D-Man-(1-&gt;6)]-alpha-D-Man-(1-&gt;6)]-beta-D-Man-(1-&gt;4)-beta-D-GlcNAc-(1-&gt;4)-beta-D-GlcNAc)-L-asparaginyl-[protein] (N-glucan mannose isomer 5A1,2) + 4 beta-D-mannose</text>
        <dbReference type="Rhea" id="RHEA:56008"/>
        <dbReference type="Rhea" id="RHEA-COMP:14356"/>
        <dbReference type="Rhea" id="RHEA-COMP:14367"/>
        <dbReference type="ChEBI" id="CHEBI:15377"/>
        <dbReference type="ChEBI" id="CHEBI:28563"/>
        <dbReference type="ChEBI" id="CHEBI:59087"/>
        <dbReference type="ChEBI" id="CHEBI:139493"/>
        <dbReference type="EC" id="3.2.1.113"/>
    </reaction>
</comment>
<keyword evidence="7" id="KW-0325">Glycoprotein</keyword>
<evidence type="ECO:0000256" key="5">
    <source>
        <dbReference type="ARBA" id="ARBA00022801"/>
    </source>
</evidence>
<dbReference type="GO" id="GO:0005783">
    <property type="term" value="C:endoplasmic reticulum"/>
    <property type="evidence" value="ECO:0007669"/>
    <property type="project" value="TreeGrafter"/>
</dbReference>
<dbReference type="Gene3D" id="1.50.10.10">
    <property type="match status" value="1"/>
</dbReference>
<evidence type="ECO:0000256" key="13">
    <source>
        <dbReference type="RuleBase" id="RU361193"/>
    </source>
</evidence>
<evidence type="ECO:0000256" key="9">
    <source>
        <dbReference type="ARBA" id="ARBA00047669"/>
    </source>
</evidence>
<name>A0A0P7BDB3_9HYPO</name>
<comment type="similarity">
    <text evidence="3 13">Belongs to the glycosyl hydrolase 47 family.</text>
</comment>
<sequence>MRLLTVIAIPSLVYAAPRVDKRASPRPDPARAAEIKDAFQASWQGYYDHAFPHDSLRPISNTSADDRNGWSVTSIDSLSTAIIMGDTKIVNQILKYIPEIDFTTTKQANQGISVFESTIRYLGGLISSYDLLKGPMKNLVVKPSEVDALLKQAQSLADSLSIAFNTTSGVPDGVVYLNPEPRISGADRNSIAGFGTLVLEWTRLSDLTGNITYAALAQKGQAYLLDPSGIPEPFPGLVGHQVGTKDGKFLDSNGGWGGGTDSFYEYLIKMYLYDPEAFAEYRDRWILAADSTMEFLASHPTTRKDLTFLAGYSGNRTYSSSGHLASFAGGNFILGGILLKKEKYIKFGLELSESYYQTYHQTASGVGPEGFRWVASEKAVTQNTINEPPPETQSDFYDKAGFWATSPGYILRPETMESLYYAYRATGDRKYQDMAWEGYEHISKVCRVGSGFSGIRDVTKAHGGSYNNFMTSFWLAETLKYLYLIFAPESEVQLQANGVNGFVYNTEAHPIRVRERFVRIGVQG</sequence>
<evidence type="ECO:0000313" key="16">
    <source>
        <dbReference type="Proteomes" id="UP000050424"/>
    </source>
</evidence>
<feature type="active site" evidence="11">
    <location>
        <position position="414"/>
    </location>
</feature>